<gene>
    <name evidence="2" type="ORF">GCM10022410_16860</name>
</gene>
<keyword evidence="1" id="KW-1133">Transmembrane helix</keyword>
<protein>
    <submittedName>
        <fullName evidence="2">Uncharacterized protein</fullName>
    </submittedName>
</protein>
<evidence type="ECO:0000313" key="2">
    <source>
        <dbReference type="EMBL" id="GAA4071843.1"/>
    </source>
</evidence>
<keyword evidence="1" id="KW-0472">Membrane</keyword>
<comment type="caution">
    <text evidence="2">The sequence shown here is derived from an EMBL/GenBank/DDBJ whole genome shotgun (WGS) entry which is preliminary data.</text>
</comment>
<sequence>MKHPDSAPGILHLLVTLLFLIGLVIFIHKAPRSAKFAQGFKLFLIIGVLAGLIVFGSSMLEGALSNSFIVDVSTAIHYPFYFLFITPLFGLNYLFDLNYEIFSIIMSVVYLILVIFMIKVKKSRRT</sequence>
<name>A0ABP7VQM1_9BACI</name>
<reference evidence="3" key="1">
    <citation type="journal article" date="2019" name="Int. J. Syst. Evol. Microbiol.">
        <title>The Global Catalogue of Microorganisms (GCM) 10K type strain sequencing project: providing services to taxonomists for standard genome sequencing and annotation.</title>
        <authorList>
            <consortium name="The Broad Institute Genomics Platform"/>
            <consortium name="The Broad Institute Genome Sequencing Center for Infectious Disease"/>
            <person name="Wu L."/>
            <person name="Ma J."/>
        </authorList>
    </citation>
    <scope>NUCLEOTIDE SEQUENCE [LARGE SCALE GENOMIC DNA]</scope>
    <source>
        <strain evidence="3">JCM 17250</strain>
    </source>
</reference>
<evidence type="ECO:0000313" key="3">
    <source>
        <dbReference type="Proteomes" id="UP001501734"/>
    </source>
</evidence>
<feature type="transmembrane region" description="Helical" evidence="1">
    <location>
        <begin position="40"/>
        <end position="64"/>
    </location>
</feature>
<keyword evidence="3" id="KW-1185">Reference proteome</keyword>
<feature type="transmembrane region" description="Helical" evidence="1">
    <location>
        <begin position="9"/>
        <end position="28"/>
    </location>
</feature>
<feature type="transmembrane region" description="Helical" evidence="1">
    <location>
        <begin position="76"/>
        <end position="95"/>
    </location>
</feature>
<organism evidence="2 3">
    <name type="scientific">Amphibacillus indicireducens</name>
    <dbReference type="NCBI Taxonomy" id="1076330"/>
    <lineage>
        <taxon>Bacteria</taxon>
        <taxon>Bacillati</taxon>
        <taxon>Bacillota</taxon>
        <taxon>Bacilli</taxon>
        <taxon>Bacillales</taxon>
        <taxon>Bacillaceae</taxon>
        <taxon>Amphibacillus</taxon>
    </lineage>
</organism>
<keyword evidence="1" id="KW-0812">Transmembrane</keyword>
<proteinExistence type="predicted"/>
<dbReference type="EMBL" id="BAABDL010000085">
    <property type="protein sequence ID" value="GAA4071843.1"/>
    <property type="molecule type" value="Genomic_DNA"/>
</dbReference>
<dbReference type="Proteomes" id="UP001501734">
    <property type="component" value="Unassembled WGS sequence"/>
</dbReference>
<dbReference type="RefSeq" id="WP_344912167.1">
    <property type="nucleotide sequence ID" value="NZ_BAABDL010000085.1"/>
</dbReference>
<accession>A0ABP7VQM1</accession>
<evidence type="ECO:0000256" key="1">
    <source>
        <dbReference type="SAM" id="Phobius"/>
    </source>
</evidence>
<feature type="transmembrane region" description="Helical" evidence="1">
    <location>
        <begin position="101"/>
        <end position="120"/>
    </location>
</feature>